<protein>
    <submittedName>
        <fullName evidence="7">Protein kinase</fullName>
    </submittedName>
</protein>
<reference evidence="8" key="1">
    <citation type="journal article" date="2019" name="Int. J. Syst. Evol. Microbiol.">
        <title>The Global Catalogue of Microorganisms (GCM) 10K type strain sequencing project: providing services to taxonomists for standard genome sequencing and annotation.</title>
        <authorList>
            <consortium name="The Broad Institute Genomics Platform"/>
            <consortium name="The Broad Institute Genome Sequencing Center for Infectious Disease"/>
            <person name="Wu L."/>
            <person name="Ma J."/>
        </authorList>
    </citation>
    <scope>NUCLEOTIDE SEQUENCE [LARGE SCALE GENOMIC DNA]</scope>
    <source>
        <strain evidence="8">CGMCC 4.7330</strain>
    </source>
</reference>
<dbReference type="EMBL" id="JBHSAX010000023">
    <property type="protein sequence ID" value="MFC3965775.1"/>
    <property type="molecule type" value="Genomic_DNA"/>
</dbReference>
<dbReference type="PROSITE" id="PS00107">
    <property type="entry name" value="PROTEIN_KINASE_ATP"/>
    <property type="match status" value="1"/>
</dbReference>
<proteinExistence type="predicted"/>
<dbReference type="GO" id="GO:0016301">
    <property type="term" value="F:kinase activity"/>
    <property type="evidence" value="ECO:0007669"/>
    <property type="project" value="UniProtKB-KW"/>
</dbReference>
<dbReference type="Gene3D" id="1.10.510.10">
    <property type="entry name" value="Transferase(Phosphotransferase) domain 1"/>
    <property type="match status" value="1"/>
</dbReference>
<keyword evidence="8" id="KW-1185">Reference proteome</keyword>
<evidence type="ECO:0000256" key="5">
    <source>
        <dbReference type="PROSITE-ProRule" id="PRU10141"/>
    </source>
</evidence>
<dbReference type="Proteomes" id="UP001595696">
    <property type="component" value="Unassembled WGS sequence"/>
</dbReference>
<accession>A0ABV8E030</accession>
<organism evidence="7 8">
    <name type="scientific">Nocardia jiangsuensis</name>
    <dbReference type="NCBI Taxonomy" id="1691563"/>
    <lineage>
        <taxon>Bacteria</taxon>
        <taxon>Bacillati</taxon>
        <taxon>Actinomycetota</taxon>
        <taxon>Actinomycetes</taxon>
        <taxon>Mycobacteriales</taxon>
        <taxon>Nocardiaceae</taxon>
        <taxon>Nocardia</taxon>
    </lineage>
</organism>
<evidence type="ECO:0000256" key="2">
    <source>
        <dbReference type="ARBA" id="ARBA00022741"/>
    </source>
</evidence>
<comment type="caution">
    <text evidence="7">The sequence shown here is derived from an EMBL/GenBank/DDBJ whole genome shotgun (WGS) entry which is preliminary data.</text>
</comment>
<evidence type="ECO:0000259" key="6">
    <source>
        <dbReference type="PROSITE" id="PS50011"/>
    </source>
</evidence>
<dbReference type="InterPro" id="IPR000719">
    <property type="entry name" value="Prot_kinase_dom"/>
</dbReference>
<evidence type="ECO:0000313" key="7">
    <source>
        <dbReference type="EMBL" id="MFC3965775.1"/>
    </source>
</evidence>
<keyword evidence="1" id="KW-0808">Transferase</keyword>
<evidence type="ECO:0000256" key="3">
    <source>
        <dbReference type="ARBA" id="ARBA00022777"/>
    </source>
</evidence>
<dbReference type="InterPro" id="IPR011009">
    <property type="entry name" value="Kinase-like_dom_sf"/>
</dbReference>
<dbReference type="Gene3D" id="1.25.40.10">
    <property type="entry name" value="Tetratricopeptide repeat domain"/>
    <property type="match status" value="1"/>
</dbReference>
<dbReference type="Pfam" id="PF00069">
    <property type="entry name" value="Pkinase"/>
    <property type="match status" value="1"/>
</dbReference>
<dbReference type="PANTHER" id="PTHR43289:SF34">
    <property type="entry name" value="SERINE_THREONINE-PROTEIN KINASE YBDM-RELATED"/>
    <property type="match status" value="1"/>
</dbReference>
<dbReference type="Pfam" id="PF13424">
    <property type="entry name" value="TPR_12"/>
    <property type="match status" value="1"/>
</dbReference>
<dbReference type="InterPro" id="IPR017441">
    <property type="entry name" value="Protein_kinase_ATP_BS"/>
</dbReference>
<evidence type="ECO:0000256" key="1">
    <source>
        <dbReference type="ARBA" id="ARBA00022679"/>
    </source>
</evidence>
<dbReference type="InterPro" id="IPR011990">
    <property type="entry name" value="TPR-like_helical_dom_sf"/>
</dbReference>
<dbReference type="SUPFAM" id="SSF56112">
    <property type="entry name" value="Protein kinase-like (PK-like)"/>
    <property type="match status" value="1"/>
</dbReference>
<evidence type="ECO:0000256" key="4">
    <source>
        <dbReference type="ARBA" id="ARBA00022840"/>
    </source>
</evidence>
<name>A0ABV8E030_9NOCA</name>
<dbReference type="CDD" id="cd14014">
    <property type="entry name" value="STKc_PknB_like"/>
    <property type="match status" value="1"/>
</dbReference>
<feature type="binding site" evidence="5">
    <location>
        <position position="39"/>
    </location>
    <ligand>
        <name>ATP</name>
        <dbReference type="ChEBI" id="CHEBI:30616"/>
    </ligand>
</feature>
<dbReference type="RefSeq" id="WP_378615938.1">
    <property type="nucleotide sequence ID" value="NZ_JBHSAX010000023.1"/>
</dbReference>
<keyword evidence="4 5" id="KW-0067">ATP-binding</keyword>
<sequence>MTVTVVGGRYDLIRQVGAGGMGQVFEGFDRNLKRRVAVKLTHIDLETDSEWTRRFLREAELMATVGHPGAPAIHDAGITDTEPHRPYLVMEFVDGVTLEDVLARHRRLPFGVVATLGAQVAAVLAATHRHRIYHRDLKPSNLMLCHNSTVKVLDFGLAVAPDTDRSRYTSTGQTIGTPAFMAPEQIESREITPQTDLYALGLILHELLTGERVFAGANAFSVWSRQVSAAPPDIRAACPGIPADLAGVLMCMLEKKPEARPAGATVVHAVLMRHATGLAELVDDADSPARLYAAAVSAPALSAARPVDDPAEFPSAAGKRVPTGDLSRGDLHRAVQRARKLADESRYHPAVRHLHTAVRAAVPLLGARDADVVDARVQLAGLRFESGEYAEAAPLYRALIDDLTAERGPYDDQVVYCQRRLAECLLHLGDTGEARERFRRLQTQLEARYGAADRRVSEIRALAREPRPEP</sequence>
<dbReference type="Gene3D" id="3.30.200.20">
    <property type="entry name" value="Phosphorylase Kinase, domain 1"/>
    <property type="match status" value="1"/>
</dbReference>
<dbReference type="PANTHER" id="PTHR43289">
    <property type="entry name" value="MITOGEN-ACTIVATED PROTEIN KINASE KINASE KINASE 20-RELATED"/>
    <property type="match status" value="1"/>
</dbReference>
<feature type="domain" description="Protein kinase" evidence="6">
    <location>
        <begin position="10"/>
        <end position="271"/>
    </location>
</feature>
<dbReference type="SUPFAM" id="SSF48452">
    <property type="entry name" value="TPR-like"/>
    <property type="match status" value="1"/>
</dbReference>
<dbReference type="InterPro" id="IPR008271">
    <property type="entry name" value="Ser/Thr_kinase_AS"/>
</dbReference>
<gene>
    <name evidence="7" type="ORF">ACFO0B_27620</name>
</gene>
<keyword evidence="2 5" id="KW-0547">Nucleotide-binding</keyword>
<evidence type="ECO:0000313" key="8">
    <source>
        <dbReference type="Proteomes" id="UP001595696"/>
    </source>
</evidence>
<keyword evidence="3 7" id="KW-0418">Kinase</keyword>
<dbReference type="SMART" id="SM00220">
    <property type="entry name" value="S_TKc"/>
    <property type="match status" value="1"/>
</dbReference>
<dbReference type="PROSITE" id="PS50011">
    <property type="entry name" value="PROTEIN_KINASE_DOM"/>
    <property type="match status" value="1"/>
</dbReference>
<dbReference type="PROSITE" id="PS00108">
    <property type="entry name" value="PROTEIN_KINASE_ST"/>
    <property type="match status" value="1"/>
</dbReference>